<name>A0A8T3YLK0_9ARCH</name>
<protein>
    <recommendedName>
        <fullName evidence="3">IS110 family transposase</fullName>
    </recommendedName>
</protein>
<dbReference type="PANTHER" id="PTHR33055:SF13">
    <property type="entry name" value="TRANSPOSASE"/>
    <property type="match status" value="1"/>
</dbReference>
<evidence type="ECO:0000313" key="1">
    <source>
        <dbReference type="EMBL" id="MBI4210672.1"/>
    </source>
</evidence>
<sequence length="64" mass="7677">MKELRWVLTQCAWVAVRKKGKLRKFFLKKKRKIGVSKAIIAVARKMLTTMFFMLKRREKFIDAC</sequence>
<comment type="caution">
    <text evidence="1">The sequence shown here is derived from an EMBL/GenBank/DDBJ whole genome shotgun (WGS) entry which is preliminary data.</text>
</comment>
<accession>A0A8T3YLK0</accession>
<reference evidence="1" key="1">
    <citation type="submission" date="2020-07" db="EMBL/GenBank/DDBJ databases">
        <title>Huge and variable diversity of episymbiotic CPR bacteria and DPANN archaea in groundwater ecosystems.</title>
        <authorList>
            <person name="He C.Y."/>
            <person name="Keren R."/>
            <person name="Whittaker M."/>
            <person name="Farag I.F."/>
            <person name="Doudna J."/>
            <person name="Cate J.H.D."/>
            <person name="Banfield J.F."/>
        </authorList>
    </citation>
    <scope>NUCLEOTIDE SEQUENCE</scope>
    <source>
        <strain evidence="1">NC_groundwater_1296_Ag_S-0.2um_52_80</strain>
    </source>
</reference>
<dbReference type="AlphaFoldDB" id="A0A8T3YLK0"/>
<proteinExistence type="predicted"/>
<gene>
    <name evidence="1" type="ORF">HY544_04165</name>
</gene>
<evidence type="ECO:0008006" key="3">
    <source>
        <dbReference type="Google" id="ProtNLM"/>
    </source>
</evidence>
<dbReference type="EMBL" id="JACQPB010000039">
    <property type="protein sequence ID" value="MBI4210672.1"/>
    <property type="molecule type" value="Genomic_DNA"/>
</dbReference>
<organism evidence="1 2">
    <name type="scientific">Candidatus Iainarchaeum sp</name>
    <dbReference type="NCBI Taxonomy" id="3101447"/>
    <lineage>
        <taxon>Archaea</taxon>
        <taxon>Candidatus Iainarchaeota</taxon>
        <taxon>Candidatus Iainarchaeia</taxon>
        <taxon>Candidatus Iainarchaeales</taxon>
        <taxon>Candidatus Iainarchaeaceae</taxon>
        <taxon>Candidatus Iainarchaeum</taxon>
    </lineage>
</organism>
<dbReference type="Proteomes" id="UP000732298">
    <property type="component" value="Unassembled WGS sequence"/>
</dbReference>
<evidence type="ECO:0000313" key="2">
    <source>
        <dbReference type="Proteomes" id="UP000732298"/>
    </source>
</evidence>
<dbReference type="InterPro" id="IPR047650">
    <property type="entry name" value="Transpos_IS110"/>
</dbReference>
<dbReference type="PANTHER" id="PTHR33055">
    <property type="entry name" value="TRANSPOSASE FOR INSERTION SEQUENCE ELEMENT IS1111A"/>
    <property type="match status" value="1"/>
</dbReference>